<feature type="domain" description="DUF218" evidence="1">
    <location>
        <begin position="4"/>
        <end position="132"/>
    </location>
</feature>
<evidence type="ECO:0000313" key="3">
    <source>
        <dbReference type="Proteomes" id="UP000218244"/>
    </source>
</evidence>
<dbReference type="AlphaFoldDB" id="A0A160PMP6"/>
<dbReference type="GO" id="GO:0000270">
    <property type="term" value="P:peptidoglycan metabolic process"/>
    <property type="evidence" value="ECO:0007669"/>
    <property type="project" value="TreeGrafter"/>
</dbReference>
<dbReference type="GO" id="GO:0005886">
    <property type="term" value="C:plasma membrane"/>
    <property type="evidence" value="ECO:0007669"/>
    <property type="project" value="TreeGrafter"/>
</dbReference>
<dbReference type="RefSeq" id="WP_096454662.1">
    <property type="nucleotide sequence ID" value="NZ_AP017369.1"/>
</dbReference>
<keyword evidence="3" id="KW-1185">Reference proteome</keyword>
<protein>
    <recommendedName>
        <fullName evidence="1">DUF218 domain-containing protein</fullName>
    </recommendedName>
</protein>
<name>A0A160PMP6_9CORY</name>
<dbReference type="PANTHER" id="PTHR30336:SF4">
    <property type="entry name" value="ENVELOPE BIOGENESIS FACTOR ELYC"/>
    <property type="match status" value="1"/>
</dbReference>
<proteinExistence type="predicted"/>
<dbReference type="PANTHER" id="PTHR30336">
    <property type="entry name" value="INNER MEMBRANE PROTEIN, PROBABLE PERMEASE"/>
    <property type="match status" value="1"/>
</dbReference>
<dbReference type="KEGG" id="csur:N24_0845"/>
<organism evidence="2 3">
    <name type="scientific">Corynebacterium suranareeae</name>
    <dbReference type="NCBI Taxonomy" id="2506452"/>
    <lineage>
        <taxon>Bacteria</taxon>
        <taxon>Bacillati</taxon>
        <taxon>Actinomycetota</taxon>
        <taxon>Actinomycetes</taxon>
        <taxon>Mycobacteriales</taxon>
        <taxon>Corynebacteriaceae</taxon>
        <taxon>Corynebacterium</taxon>
    </lineage>
</organism>
<dbReference type="Gene3D" id="3.40.50.620">
    <property type="entry name" value="HUPs"/>
    <property type="match status" value="1"/>
</dbReference>
<dbReference type="InterPro" id="IPR003848">
    <property type="entry name" value="DUF218"/>
</dbReference>
<evidence type="ECO:0000259" key="1">
    <source>
        <dbReference type="Pfam" id="PF02698"/>
    </source>
</evidence>
<dbReference type="GO" id="GO:0043164">
    <property type="term" value="P:Gram-negative-bacterium-type cell wall biogenesis"/>
    <property type="evidence" value="ECO:0007669"/>
    <property type="project" value="TreeGrafter"/>
</dbReference>
<dbReference type="Proteomes" id="UP000218244">
    <property type="component" value="Chromosome"/>
</dbReference>
<dbReference type="EMBL" id="AP017369">
    <property type="protein sequence ID" value="BAU95107.1"/>
    <property type="molecule type" value="Genomic_DNA"/>
</dbReference>
<dbReference type="InterPro" id="IPR051599">
    <property type="entry name" value="Cell_Envelope_Assoc"/>
</dbReference>
<dbReference type="Pfam" id="PF02698">
    <property type="entry name" value="DUF218"/>
    <property type="match status" value="1"/>
</dbReference>
<sequence>MNPIVVLGSQVVDGQVTDLLASRLDKAIEVSARHPDSPVVVSGFGEAAPMADYLRSHGVANIVEEPWATSTNENLENAHALFPDTLRWIVVTSGFHAWRTYLWAWHLGIPIKVVTASTPANKRLGMALRECVALSHSALRVLWRKLRTPHN</sequence>
<accession>A0A160PMP6</accession>
<dbReference type="CDD" id="cd06259">
    <property type="entry name" value="YdcF-like"/>
    <property type="match status" value="1"/>
</dbReference>
<reference evidence="2 3" key="1">
    <citation type="submission" date="2016-02" db="EMBL/GenBank/DDBJ databases">
        <title>Corynebacterium glutamicum N24 whole genome sequencing project.</title>
        <authorList>
            <person name="Matsutani M."/>
            <person name="Nangtapong N."/>
            <person name="Yakushi T."/>
            <person name="Matsushita K."/>
        </authorList>
    </citation>
    <scope>NUCLEOTIDE SEQUENCE [LARGE SCALE GENOMIC DNA]</scope>
    <source>
        <strain evidence="2 3">N24</strain>
    </source>
</reference>
<dbReference type="InterPro" id="IPR014729">
    <property type="entry name" value="Rossmann-like_a/b/a_fold"/>
</dbReference>
<gene>
    <name evidence="2" type="ORF">N24_0845</name>
</gene>
<evidence type="ECO:0000313" key="2">
    <source>
        <dbReference type="EMBL" id="BAU95107.1"/>
    </source>
</evidence>